<dbReference type="Proteomes" id="UP000283855">
    <property type="component" value="Unassembled WGS sequence"/>
</dbReference>
<proteinExistence type="predicted"/>
<reference evidence="2 3" key="1">
    <citation type="submission" date="2018-08" db="EMBL/GenBank/DDBJ databases">
        <title>A genome reference for cultivated species of the human gut microbiota.</title>
        <authorList>
            <person name="Zou Y."/>
            <person name="Xue W."/>
            <person name="Luo G."/>
        </authorList>
    </citation>
    <scope>NUCLEOTIDE SEQUENCE [LARGE SCALE GENOMIC DNA]</scope>
    <source>
        <strain evidence="2 3">AM42-38</strain>
    </source>
</reference>
<evidence type="ECO:0000313" key="2">
    <source>
        <dbReference type="EMBL" id="RHA74693.1"/>
    </source>
</evidence>
<gene>
    <name evidence="2" type="ORF">DW921_10020</name>
</gene>
<dbReference type="InterPro" id="IPR025049">
    <property type="entry name" value="Mfa-like_1"/>
</dbReference>
<dbReference type="Pfam" id="PF13149">
    <property type="entry name" value="Mfa_like_1"/>
    <property type="match status" value="1"/>
</dbReference>
<dbReference type="RefSeq" id="WP_118400622.1">
    <property type="nucleotide sequence ID" value="NZ_CABJGD010000021.1"/>
</dbReference>
<accession>A0A413SYA9</accession>
<evidence type="ECO:0008006" key="4">
    <source>
        <dbReference type="Google" id="ProtNLM"/>
    </source>
</evidence>
<dbReference type="EMBL" id="QSFT01000021">
    <property type="protein sequence ID" value="RHA74693.1"/>
    <property type="molecule type" value="Genomic_DNA"/>
</dbReference>
<organism evidence="2 3">
    <name type="scientific">Phocaeicola coprophilus</name>
    <dbReference type="NCBI Taxonomy" id="387090"/>
    <lineage>
        <taxon>Bacteria</taxon>
        <taxon>Pseudomonadati</taxon>
        <taxon>Bacteroidota</taxon>
        <taxon>Bacteroidia</taxon>
        <taxon>Bacteroidales</taxon>
        <taxon>Bacteroidaceae</taxon>
        <taxon>Phocaeicola</taxon>
    </lineage>
</organism>
<keyword evidence="1" id="KW-0732">Signal</keyword>
<feature type="signal peptide" evidence="1">
    <location>
        <begin position="1"/>
        <end position="29"/>
    </location>
</feature>
<dbReference type="Gene3D" id="2.60.40.2630">
    <property type="match status" value="1"/>
</dbReference>
<comment type="caution">
    <text evidence="2">The sequence shown here is derived from an EMBL/GenBank/DDBJ whole genome shotgun (WGS) entry which is preliminary data.</text>
</comment>
<protein>
    <recommendedName>
        <fullName evidence="4">Fimbrillin family protein</fullName>
    </recommendedName>
</protein>
<name>A0A413SYA9_9BACT</name>
<dbReference type="Gene3D" id="2.160.20.110">
    <property type="match status" value="1"/>
</dbReference>
<evidence type="ECO:0000313" key="3">
    <source>
        <dbReference type="Proteomes" id="UP000283855"/>
    </source>
</evidence>
<dbReference type="PROSITE" id="PS51257">
    <property type="entry name" value="PROKAR_LIPOPROTEIN"/>
    <property type="match status" value="1"/>
</dbReference>
<feature type="chain" id="PRO_5019245371" description="Fimbrillin family protein" evidence="1">
    <location>
        <begin position="30"/>
        <end position="575"/>
    </location>
</feature>
<dbReference type="AlphaFoldDB" id="A0A413SYA9"/>
<sequence>MTCPKSYFPIKPSCLFCLFLLSLVFGCSSDESFTPSPSILISGNQYSGFLESRTSAATLPAGSRLSLFSTGGMEADNVLMTYNGTFWEGELPDVWNENGNAAELTVYTPYIDTDPLLFYDGKGQLQDILYDRQNCRKGDRINLTFKHLFACITFHVAAGINQTLQNITFRPSVLITGLNHRTGALSMETTENPQSVTLNKAEDGNYSLIIPPSEHLKIDICIQTTDGKSYETSMPESHFAAGTSYSCRILSNADTQGIHTAADFIAFTHLINGEAYEGRSLDEFRTEENGRNIYRLCADIEFTPEECSQLMEIGIAYRNTQKQSSFEDIFDGQGYCLSNLTLTTPEERNRFGVFGSIGENGIVRNLHIQNSSIHICEKTGIGFIAGENWGTITNCSVKNVSITETANAEGKEVGGIASNNLGYIANCTTEDFYTEASVAHIGGLIGVNQGFLLNSYSANCDLGSKTQGMLCHSCNSGNIYNCYCIGLKTTCYAFCYQTINKCTIEYCYYPEGTTRIGKKGSGTIMNITYYFTDQTSYKITNLLNNWITGQGASLFPNLEFQSWQSNDSPPAILVL</sequence>
<evidence type="ECO:0000256" key="1">
    <source>
        <dbReference type="SAM" id="SignalP"/>
    </source>
</evidence>